<proteinExistence type="predicted"/>
<dbReference type="SUPFAM" id="SSF52540">
    <property type="entry name" value="P-loop containing nucleoside triphosphate hydrolases"/>
    <property type="match status" value="1"/>
</dbReference>
<gene>
    <name evidence="1" type="ORF">AMELA_G00228780</name>
</gene>
<evidence type="ECO:0000313" key="1">
    <source>
        <dbReference type="EMBL" id="KAF4074916.1"/>
    </source>
</evidence>
<dbReference type="EMBL" id="JAAGNN010000021">
    <property type="protein sequence ID" value="KAF4074916.1"/>
    <property type="molecule type" value="Genomic_DNA"/>
</dbReference>
<reference evidence="1 2" key="1">
    <citation type="submission" date="2020-02" db="EMBL/GenBank/DDBJ databases">
        <title>A chromosome-scale genome assembly of the black bullhead catfish (Ameiurus melas).</title>
        <authorList>
            <person name="Wen M."/>
            <person name="Zham M."/>
            <person name="Cabau C."/>
            <person name="Klopp C."/>
            <person name="Donnadieu C."/>
            <person name="Roques C."/>
            <person name="Bouchez O."/>
            <person name="Lampietro C."/>
            <person name="Jouanno E."/>
            <person name="Herpin A."/>
            <person name="Louis A."/>
            <person name="Berthelot C."/>
            <person name="Parey E."/>
            <person name="Roest-Crollius H."/>
            <person name="Braasch I."/>
            <person name="Postlethwait J."/>
            <person name="Robinson-Rechavi M."/>
            <person name="Echchiki A."/>
            <person name="Begum T."/>
            <person name="Montfort J."/>
            <person name="Schartl M."/>
            <person name="Bobe J."/>
            <person name="Guiguen Y."/>
        </authorList>
    </citation>
    <scope>NUCLEOTIDE SEQUENCE [LARGE SCALE GENOMIC DNA]</scope>
    <source>
        <strain evidence="1">M_S1</strain>
        <tissue evidence="1">Blood</tissue>
    </source>
</reference>
<dbReference type="AlphaFoldDB" id="A0A7J5ZWN7"/>
<accession>A0A7J5ZWN7</accession>
<keyword evidence="2" id="KW-1185">Reference proteome</keyword>
<feature type="non-terminal residue" evidence="1">
    <location>
        <position position="90"/>
    </location>
</feature>
<dbReference type="Proteomes" id="UP000593565">
    <property type="component" value="Unassembled WGS sequence"/>
</dbReference>
<dbReference type="Gene3D" id="3.40.50.300">
    <property type="entry name" value="P-loop containing nucleotide triphosphate hydrolases"/>
    <property type="match status" value="1"/>
</dbReference>
<evidence type="ECO:0000313" key="2">
    <source>
        <dbReference type="Proteomes" id="UP000593565"/>
    </source>
</evidence>
<organism evidence="1 2">
    <name type="scientific">Ameiurus melas</name>
    <name type="common">Black bullhead</name>
    <name type="synonym">Silurus melas</name>
    <dbReference type="NCBI Taxonomy" id="219545"/>
    <lineage>
        <taxon>Eukaryota</taxon>
        <taxon>Metazoa</taxon>
        <taxon>Chordata</taxon>
        <taxon>Craniata</taxon>
        <taxon>Vertebrata</taxon>
        <taxon>Euteleostomi</taxon>
        <taxon>Actinopterygii</taxon>
        <taxon>Neopterygii</taxon>
        <taxon>Teleostei</taxon>
        <taxon>Ostariophysi</taxon>
        <taxon>Siluriformes</taxon>
        <taxon>Ictaluridae</taxon>
        <taxon>Ameiurus</taxon>
    </lineage>
</organism>
<dbReference type="InterPro" id="IPR027417">
    <property type="entry name" value="P-loop_NTPase"/>
</dbReference>
<comment type="caution">
    <text evidence="1">The sequence shown here is derived from an EMBL/GenBank/DDBJ whole genome shotgun (WGS) entry which is preliminary data.</text>
</comment>
<name>A0A7J5ZWN7_AMEME</name>
<protein>
    <submittedName>
        <fullName evidence="1">Uncharacterized protein</fullName>
    </submittedName>
</protein>
<sequence>MGGSASTPLPPPEFDKPWRIMSWGEKDEIEQKLRDFKLNHPKVRFVRILLVGDVGAGKSSFINSVNNAFQKRITSEALTNATGGTSFTKK</sequence>